<name>A0A3S5ANE7_9PLAT</name>
<feature type="compositionally biased region" description="Polar residues" evidence="1">
    <location>
        <begin position="43"/>
        <end position="59"/>
    </location>
</feature>
<feature type="region of interest" description="Disordered" evidence="1">
    <location>
        <begin position="43"/>
        <end position="77"/>
    </location>
</feature>
<proteinExistence type="predicted"/>
<evidence type="ECO:0000256" key="1">
    <source>
        <dbReference type="SAM" id="MobiDB-lite"/>
    </source>
</evidence>
<organism evidence="2 3">
    <name type="scientific">Protopolystoma xenopodis</name>
    <dbReference type="NCBI Taxonomy" id="117903"/>
    <lineage>
        <taxon>Eukaryota</taxon>
        <taxon>Metazoa</taxon>
        <taxon>Spiralia</taxon>
        <taxon>Lophotrochozoa</taxon>
        <taxon>Platyhelminthes</taxon>
        <taxon>Monogenea</taxon>
        <taxon>Polyopisthocotylea</taxon>
        <taxon>Polystomatidea</taxon>
        <taxon>Polystomatidae</taxon>
        <taxon>Protopolystoma</taxon>
    </lineage>
</organism>
<keyword evidence="3" id="KW-1185">Reference proteome</keyword>
<protein>
    <submittedName>
        <fullName evidence="2">Uncharacterized protein</fullName>
    </submittedName>
</protein>
<dbReference type="Proteomes" id="UP000784294">
    <property type="component" value="Unassembled WGS sequence"/>
</dbReference>
<accession>A0A3S5ANE7</accession>
<gene>
    <name evidence="2" type="ORF">PXEA_LOCUS17922</name>
</gene>
<feature type="compositionally biased region" description="Polar residues" evidence="1">
    <location>
        <begin position="67"/>
        <end position="77"/>
    </location>
</feature>
<comment type="caution">
    <text evidence="2">The sequence shown here is derived from an EMBL/GenBank/DDBJ whole genome shotgun (WGS) entry which is preliminary data.</text>
</comment>
<evidence type="ECO:0000313" key="3">
    <source>
        <dbReference type="Proteomes" id="UP000784294"/>
    </source>
</evidence>
<sequence length="77" mass="7741">MCVCLTLLSSASPLNLSPDGGDVCLGHLRPSSSALSPYSGMVTSGFPSSSSPQLASTLPSPHPPSSCMASLQQSMST</sequence>
<evidence type="ECO:0000313" key="2">
    <source>
        <dbReference type="EMBL" id="VEL24482.1"/>
    </source>
</evidence>
<reference evidence="2" key="1">
    <citation type="submission" date="2018-11" db="EMBL/GenBank/DDBJ databases">
        <authorList>
            <consortium name="Pathogen Informatics"/>
        </authorList>
    </citation>
    <scope>NUCLEOTIDE SEQUENCE</scope>
</reference>
<dbReference type="EMBL" id="CAAALY010067970">
    <property type="protein sequence ID" value="VEL24482.1"/>
    <property type="molecule type" value="Genomic_DNA"/>
</dbReference>
<dbReference type="AlphaFoldDB" id="A0A3S5ANE7"/>